<organism evidence="2">
    <name type="scientific">Thermogemmatispora argillosa</name>
    <dbReference type="NCBI Taxonomy" id="2045280"/>
    <lineage>
        <taxon>Bacteria</taxon>
        <taxon>Bacillati</taxon>
        <taxon>Chloroflexota</taxon>
        <taxon>Ktedonobacteria</taxon>
        <taxon>Thermogemmatisporales</taxon>
        <taxon>Thermogemmatisporaceae</taxon>
        <taxon>Thermogemmatispora</taxon>
    </lineage>
</organism>
<feature type="region of interest" description="Disordered" evidence="1">
    <location>
        <begin position="1"/>
        <end position="39"/>
    </location>
</feature>
<accession>A0A455SY03</accession>
<dbReference type="EMBL" id="AP019377">
    <property type="protein sequence ID" value="BBH92051.1"/>
    <property type="molecule type" value="Genomic_DNA"/>
</dbReference>
<reference evidence="2" key="1">
    <citation type="submission" date="2018-12" db="EMBL/GenBank/DDBJ databases">
        <title>Novel natural products biosynthetic potential of the class Ktedonobacteria.</title>
        <authorList>
            <person name="Zheng Y."/>
            <person name="Saitou A."/>
            <person name="Wang C.M."/>
            <person name="Toyoda A."/>
            <person name="Minakuchi Y."/>
            <person name="Sekiguchi Y."/>
            <person name="Ueda K."/>
            <person name="Takano H."/>
            <person name="Sakai Y."/>
            <person name="Yokota A."/>
            <person name="Yabe S."/>
        </authorList>
    </citation>
    <scope>NUCLEOTIDE SEQUENCE</scope>
    <source>
        <strain evidence="2">A3-2</strain>
    </source>
</reference>
<evidence type="ECO:0000313" key="2">
    <source>
        <dbReference type="EMBL" id="BBH92051.1"/>
    </source>
</evidence>
<proteinExistence type="predicted"/>
<sequence length="148" mass="15689">MAVNEDALQLQLSRSEKGPAHGLAPRLEVEPSQVSPPTLSRRRLLSQGIKASVGVTALGTWLAACGGAPASTSGPVTIQFAALVDTTGEQTAEIKRFNDLHAGKIHINDPRLRPGACPQPRRPGLRGWLTAAHCPAGQYSDPECCVRH</sequence>
<gene>
    <name evidence="2" type="ORF">KTA_02500</name>
</gene>
<evidence type="ECO:0000256" key="1">
    <source>
        <dbReference type="SAM" id="MobiDB-lite"/>
    </source>
</evidence>
<protein>
    <submittedName>
        <fullName evidence="2">Uncharacterized protein</fullName>
    </submittedName>
</protein>
<dbReference type="AlphaFoldDB" id="A0A455SY03"/>
<name>A0A455SY03_9CHLR</name>